<protein>
    <submittedName>
        <fullName evidence="2">Uncharacterized protein</fullName>
    </submittedName>
</protein>
<feature type="region of interest" description="Disordered" evidence="1">
    <location>
        <begin position="1"/>
        <end position="49"/>
    </location>
</feature>
<name>A0A0A8Z5I4_ARUDO</name>
<feature type="compositionally biased region" description="Basic and acidic residues" evidence="1">
    <location>
        <begin position="28"/>
        <end position="42"/>
    </location>
</feature>
<evidence type="ECO:0000256" key="1">
    <source>
        <dbReference type="SAM" id="MobiDB-lite"/>
    </source>
</evidence>
<proteinExistence type="predicted"/>
<reference evidence="2" key="1">
    <citation type="submission" date="2014-09" db="EMBL/GenBank/DDBJ databases">
        <authorList>
            <person name="Magalhaes I.L.F."/>
            <person name="Oliveira U."/>
            <person name="Santos F.R."/>
            <person name="Vidigal T.H.D.A."/>
            <person name="Brescovit A.D."/>
            <person name="Santos A.J."/>
        </authorList>
    </citation>
    <scope>NUCLEOTIDE SEQUENCE</scope>
    <source>
        <tissue evidence="2">Shoot tissue taken approximately 20 cm above the soil surface</tissue>
    </source>
</reference>
<organism evidence="2">
    <name type="scientific">Arundo donax</name>
    <name type="common">Giant reed</name>
    <name type="synonym">Donax arundinaceus</name>
    <dbReference type="NCBI Taxonomy" id="35708"/>
    <lineage>
        <taxon>Eukaryota</taxon>
        <taxon>Viridiplantae</taxon>
        <taxon>Streptophyta</taxon>
        <taxon>Embryophyta</taxon>
        <taxon>Tracheophyta</taxon>
        <taxon>Spermatophyta</taxon>
        <taxon>Magnoliopsida</taxon>
        <taxon>Liliopsida</taxon>
        <taxon>Poales</taxon>
        <taxon>Poaceae</taxon>
        <taxon>PACMAD clade</taxon>
        <taxon>Arundinoideae</taxon>
        <taxon>Arundineae</taxon>
        <taxon>Arundo</taxon>
    </lineage>
</organism>
<sequence>MASRDCRNRAYARQSAGDAPAKASHASSEPRRRGKSFMDRASSRTPLGSRRWSMACLAASARWRALRKRSS</sequence>
<accession>A0A0A8Z5I4</accession>
<reference evidence="2" key="2">
    <citation type="journal article" date="2015" name="Data Brief">
        <title>Shoot transcriptome of the giant reed, Arundo donax.</title>
        <authorList>
            <person name="Barrero R.A."/>
            <person name="Guerrero F.D."/>
            <person name="Moolhuijzen P."/>
            <person name="Goolsby J.A."/>
            <person name="Tidwell J."/>
            <person name="Bellgard S.E."/>
            <person name="Bellgard M.I."/>
        </authorList>
    </citation>
    <scope>NUCLEOTIDE SEQUENCE</scope>
    <source>
        <tissue evidence="2">Shoot tissue taken approximately 20 cm above the soil surface</tissue>
    </source>
</reference>
<evidence type="ECO:0000313" key="2">
    <source>
        <dbReference type="EMBL" id="JAD34649.1"/>
    </source>
</evidence>
<dbReference type="EMBL" id="GBRH01263246">
    <property type="protein sequence ID" value="JAD34649.1"/>
    <property type="molecule type" value="Transcribed_RNA"/>
</dbReference>
<dbReference type="AlphaFoldDB" id="A0A0A8Z5I4"/>